<accession>A0A9D5LYW3</accession>
<gene>
    <name evidence="5" type="ORF">INF28_08820</name>
</gene>
<feature type="chain" id="PRO_5038416878" evidence="4">
    <location>
        <begin position="19"/>
        <end position="362"/>
    </location>
</feature>
<dbReference type="Gene3D" id="3.40.190.10">
    <property type="entry name" value="Periplasmic binding protein-like II"/>
    <property type="match status" value="3"/>
</dbReference>
<dbReference type="PANTHER" id="PTHR30061">
    <property type="entry name" value="MALTOSE-BINDING PERIPLASMIC PROTEIN"/>
    <property type="match status" value="1"/>
</dbReference>
<evidence type="ECO:0000256" key="3">
    <source>
        <dbReference type="ARBA" id="ARBA00022729"/>
    </source>
</evidence>
<dbReference type="Proteomes" id="UP000806542">
    <property type="component" value="Unassembled WGS sequence"/>
</dbReference>
<keyword evidence="3 4" id="KW-0732">Signal</keyword>
<evidence type="ECO:0000256" key="2">
    <source>
        <dbReference type="ARBA" id="ARBA00022448"/>
    </source>
</evidence>
<dbReference type="SUPFAM" id="SSF53850">
    <property type="entry name" value="Periplasmic binding protein-like II"/>
    <property type="match status" value="1"/>
</dbReference>
<keyword evidence="6" id="KW-1185">Reference proteome</keyword>
<dbReference type="InterPro" id="IPR006059">
    <property type="entry name" value="SBP"/>
</dbReference>
<comment type="similarity">
    <text evidence="1">Belongs to the bacterial solute-binding protein 1 family.</text>
</comment>
<reference evidence="5" key="1">
    <citation type="submission" date="2020-10" db="EMBL/GenBank/DDBJ databases">
        <title>ChiBAC.</title>
        <authorList>
            <person name="Zenner C."/>
            <person name="Hitch T.C.A."/>
            <person name="Clavel T."/>
        </authorList>
    </citation>
    <scope>NUCLEOTIDE SEQUENCE</scope>
    <source>
        <strain evidence="5">DSM 107454</strain>
    </source>
</reference>
<dbReference type="GO" id="GO:0015768">
    <property type="term" value="P:maltose transport"/>
    <property type="evidence" value="ECO:0007669"/>
    <property type="project" value="TreeGrafter"/>
</dbReference>
<dbReference type="PANTHER" id="PTHR30061:SF50">
    <property type="entry name" value="MALTOSE_MALTODEXTRIN-BINDING PERIPLASMIC PROTEIN"/>
    <property type="match status" value="1"/>
</dbReference>
<evidence type="ECO:0000256" key="1">
    <source>
        <dbReference type="ARBA" id="ARBA00008520"/>
    </source>
</evidence>
<evidence type="ECO:0000313" key="6">
    <source>
        <dbReference type="Proteomes" id="UP000806542"/>
    </source>
</evidence>
<dbReference type="Pfam" id="PF13416">
    <property type="entry name" value="SBP_bac_8"/>
    <property type="match status" value="1"/>
</dbReference>
<comment type="caution">
    <text evidence="5">The sequence shown here is derived from an EMBL/GenBank/DDBJ whole genome shotgun (WGS) entry which is preliminary data.</text>
</comment>
<dbReference type="Pfam" id="PF01547">
    <property type="entry name" value="SBP_bac_1"/>
    <property type="match status" value="1"/>
</dbReference>
<dbReference type="RefSeq" id="WP_226393114.1">
    <property type="nucleotide sequence ID" value="NZ_JADCKB010000018.1"/>
</dbReference>
<organism evidence="5 6">
    <name type="scientific">Ructibacterium gallinarum</name>
    <dbReference type="NCBI Taxonomy" id="2779355"/>
    <lineage>
        <taxon>Bacteria</taxon>
        <taxon>Bacillati</taxon>
        <taxon>Bacillota</taxon>
        <taxon>Clostridia</taxon>
        <taxon>Eubacteriales</taxon>
        <taxon>Oscillospiraceae</taxon>
        <taxon>Ructibacterium</taxon>
    </lineage>
</organism>
<dbReference type="EMBL" id="JADCKB010000018">
    <property type="protein sequence ID" value="MBE5040561.1"/>
    <property type="molecule type" value="Genomic_DNA"/>
</dbReference>
<evidence type="ECO:0000256" key="4">
    <source>
        <dbReference type="SAM" id="SignalP"/>
    </source>
</evidence>
<dbReference type="AlphaFoldDB" id="A0A9D5LYW3"/>
<evidence type="ECO:0000313" key="5">
    <source>
        <dbReference type="EMBL" id="MBE5040561.1"/>
    </source>
</evidence>
<dbReference type="GO" id="GO:0042956">
    <property type="term" value="P:maltodextrin transmembrane transport"/>
    <property type="evidence" value="ECO:0007669"/>
    <property type="project" value="TreeGrafter"/>
</dbReference>
<protein>
    <submittedName>
        <fullName evidence="5">Extracellular solute-binding protein</fullName>
    </submittedName>
</protein>
<keyword evidence="2" id="KW-0813">Transport</keyword>
<proteinExistence type="inferred from homology"/>
<name>A0A9D5LYW3_9FIRM</name>
<dbReference type="GO" id="GO:1901982">
    <property type="term" value="F:maltose binding"/>
    <property type="evidence" value="ECO:0007669"/>
    <property type="project" value="TreeGrafter"/>
</dbReference>
<dbReference type="GO" id="GO:0055052">
    <property type="term" value="C:ATP-binding cassette (ABC) transporter complex, substrate-binding subunit-containing"/>
    <property type="evidence" value="ECO:0007669"/>
    <property type="project" value="TreeGrafter"/>
</dbReference>
<dbReference type="PROSITE" id="PS51257">
    <property type="entry name" value="PROKAR_LIPOPROTEIN"/>
    <property type="match status" value="1"/>
</dbReference>
<sequence>MKTILALLGMAIITFSLSGCISKQKVTENANVEVITMLKPKGMSGIEQIVDKYEKMHNNVIIKIVEITDDTNEVYKTYTATLDRKDSDIDIYLIDEIWTEEFAKSGYLEPLGLELSGEKYEPKAIEMFTSEDTVYALPFAFDIGILFYRKDRVDKAPIHWGDVINGNPQPIFTMKEDEDLLCESIELGRYLKAAYPYFVEQGKDGCDNLKNRFKKGDINYYRGWSKEYAYFDDYDFEIGGNVGVMIPDMPVLGGYGFAISGFSENKKTARDFLAYMSDNRNIREMMKIERYIPVQKEFLTDKMFVDYNPCMREIENTIKRAVIRNSNDQYIKKAWALQKEIYTAICENKEPPEFKEIYIKEN</sequence>
<feature type="signal peptide" evidence="4">
    <location>
        <begin position="1"/>
        <end position="18"/>
    </location>
</feature>